<dbReference type="InterPro" id="IPR023213">
    <property type="entry name" value="CAT-like_dom_sf"/>
</dbReference>
<evidence type="ECO:0000313" key="4">
    <source>
        <dbReference type="Proteomes" id="UP001472677"/>
    </source>
</evidence>
<dbReference type="PANTHER" id="PTHR31625">
    <property type="match status" value="1"/>
</dbReference>
<keyword evidence="4" id="KW-1185">Reference proteome</keyword>
<sequence length="308" mass="34904">MWKACFVRALLGREVSHFDRLRDLIREATSLLLERPYIFFADDDSIPFVVIESAVEFNHLISNHSRDGRESQALVLKLLPPSIVVADGISVCKQPPLMAIQVTIFSNVSFSIGITFLFTLSLTTKLLPTSPNHGLPFVEQNGELSTDINATPIYNLQVTYTISQYKVSTLKNWITRNNGKKKKPIRLSTFEVTCAYIWVCLIKLKEAKISEIIANEDNDDDDDVIQHFIFHVECRNRLRVPQGYFGNCLQPCITAAKRNEQLAENGVIMAANAIGETVMELEKEVMKEAETWVSRLWGILKNSKHFVS</sequence>
<keyword evidence="2" id="KW-0012">Acyltransferase</keyword>
<gene>
    <name evidence="3" type="ORF">V6N12_007486</name>
</gene>
<evidence type="ECO:0000256" key="1">
    <source>
        <dbReference type="ARBA" id="ARBA00022679"/>
    </source>
</evidence>
<dbReference type="EMBL" id="JBBPBM010000009">
    <property type="protein sequence ID" value="KAK8568953.1"/>
    <property type="molecule type" value="Genomic_DNA"/>
</dbReference>
<evidence type="ECO:0000256" key="2">
    <source>
        <dbReference type="ARBA" id="ARBA00023315"/>
    </source>
</evidence>
<dbReference type="Proteomes" id="UP001472677">
    <property type="component" value="Unassembled WGS sequence"/>
</dbReference>
<name>A0ABR2F1Z4_9ROSI</name>
<keyword evidence="1" id="KW-0808">Transferase</keyword>
<accession>A0ABR2F1Z4</accession>
<reference evidence="3 4" key="1">
    <citation type="journal article" date="2024" name="G3 (Bethesda)">
        <title>Genome assembly of Hibiscus sabdariffa L. provides insights into metabolisms of medicinal natural products.</title>
        <authorList>
            <person name="Kim T."/>
        </authorList>
    </citation>
    <scope>NUCLEOTIDE SEQUENCE [LARGE SCALE GENOMIC DNA]</scope>
    <source>
        <strain evidence="3">TK-2024</strain>
        <tissue evidence="3">Old leaves</tissue>
    </source>
</reference>
<proteinExistence type="predicted"/>
<organism evidence="3 4">
    <name type="scientific">Hibiscus sabdariffa</name>
    <name type="common">roselle</name>
    <dbReference type="NCBI Taxonomy" id="183260"/>
    <lineage>
        <taxon>Eukaryota</taxon>
        <taxon>Viridiplantae</taxon>
        <taxon>Streptophyta</taxon>
        <taxon>Embryophyta</taxon>
        <taxon>Tracheophyta</taxon>
        <taxon>Spermatophyta</taxon>
        <taxon>Magnoliopsida</taxon>
        <taxon>eudicotyledons</taxon>
        <taxon>Gunneridae</taxon>
        <taxon>Pentapetalae</taxon>
        <taxon>rosids</taxon>
        <taxon>malvids</taxon>
        <taxon>Malvales</taxon>
        <taxon>Malvaceae</taxon>
        <taxon>Malvoideae</taxon>
        <taxon>Hibiscus</taxon>
    </lineage>
</organism>
<dbReference type="Gene3D" id="3.30.559.10">
    <property type="entry name" value="Chloramphenicol acetyltransferase-like domain"/>
    <property type="match status" value="2"/>
</dbReference>
<evidence type="ECO:0000313" key="3">
    <source>
        <dbReference type="EMBL" id="KAK8568953.1"/>
    </source>
</evidence>
<comment type="caution">
    <text evidence="3">The sequence shown here is derived from an EMBL/GenBank/DDBJ whole genome shotgun (WGS) entry which is preliminary data.</text>
</comment>
<dbReference type="InterPro" id="IPR051504">
    <property type="entry name" value="Plant_metabolite_acyltrans"/>
</dbReference>
<protein>
    <submittedName>
        <fullName evidence="3">Uncharacterized protein</fullName>
    </submittedName>
</protein>
<dbReference type="Pfam" id="PF02458">
    <property type="entry name" value="Transferase"/>
    <property type="match status" value="1"/>
</dbReference>